<evidence type="ECO:0000256" key="5">
    <source>
        <dbReference type="ARBA" id="ARBA00022771"/>
    </source>
</evidence>
<evidence type="ECO:0000256" key="4">
    <source>
        <dbReference type="ARBA" id="ARBA00022737"/>
    </source>
</evidence>
<comment type="subcellular location">
    <subcellularLocation>
        <location evidence="1">Nucleus</location>
    </subcellularLocation>
</comment>
<dbReference type="GO" id="GO:0008270">
    <property type="term" value="F:zinc ion binding"/>
    <property type="evidence" value="ECO:0007669"/>
    <property type="project" value="UniProtKB-KW"/>
</dbReference>
<dbReference type="SUPFAM" id="SSF57667">
    <property type="entry name" value="beta-beta-alpha zinc fingers"/>
    <property type="match status" value="5"/>
</dbReference>
<dbReference type="GO" id="GO:0000978">
    <property type="term" value="F:RNA polymerase II cis-regulatory region sequence-specific DNA binding"/>
    <property type="evidence" value="ECO:0007669"/>
    <property type="project" value="TreeGrafter"/>
</dbReference>
<keyword evidence="5 11" id="KW-0863">Zinc-finger</keyword>
<keyword evidence="4" id="KW-0677">Repeat</keyword>
<dbReference type="PANTHER" id="PTHR24393">
    <property type="entry name" value="ZINC FINGER PROTEIN"/>
    <property type="match status" value="1"/>
</dbReference>
<evidence type="ECO:0000313" key="14">
    <source>
        <dbReference type="EMBL" id="KAK7791482.1"/>
    </source>
</evidence>
<dbReference type="Pfam" id="PF00096">
    <property type="entry name" value="zf-C2H2"/>
    <property type="match status" value="3"/>
</dbReference>
<dbReference type="PROSITE" id="PS50157">
    <property type="entry name" value="ZINC_FINGER_C2H2_2"/>
    <property type="match status" value="9"/>
</dbReference>
<evidence type="ECO:0000256" key="11">
    <source>
        <dbReference type="PROSITE-ProRule" id="PRU00042"/>
    </source>
</evidence>
<keyword evidence="3" id="KW-0479">Metal-binding</keyword>
<dbReference type="FunFam" id="3.30.160.60:FF:000446">
    <property type="entry name" value="Zinc finger protein"/>
    <property type="match status" value="1"/>
</dbReference>
<comment type="similarity">
    <text evidence="2">Belongs to the krueppel C2H2-type zinc-finger protein family.</text>
</comment>
<accession>A0AAN9YVY1</accession>
<dbReference type="InterPro" id="IPR036236">
    <property type="entry name" value="Znf_C2H2_sf"/>
</dbReference>
<dbReference type="FunFam" id="3.30.160.60:FF:000145">
    <property type="entry name" value="Zinc finger protein 574"/>
    <property type="match status" value="2"/>
</dbReference>
<dbReference type="PANTHER" id="PTHR24393:SF15">
    <property type="entry name" value="IP01243P-RELATED"/>
    <property type="match status" value="1"/>
</dbReference>
<evidence type="ECO:0000256" key="8">
    <source>
        <dbReference type="ARBA" id="ARBA00023125"/>
    </source>
</evidence>
<evidence type="ECO:0000256" key="12">
    <source>
        <dbReference type="SAM" id="MobiDB-lite"/>
    </source>
</evidence>
<name>A0AAN9YVY1_9ORTH</name>
<organism evidence="14 15">
    <name type="scientific">Gryllus longicercus</name>
    <dbReference type="NCBI Taxonomy" id="2509291"/>
    <lineage>
        <taxon>Eukaryota</taxon>
        <taxon>Metazoa</taxon>
        <taxon>Ecdysozoa</taxon>
        <taxon>Arthropoda</taxon>
        <taxon>Hexapoda</taxon>
        <taxon>Insecta</taxon>
        <taxon>Pterygota</taxon>
        <taxon>Neoptera</taxon>
        <taxon>Polyneoptera</taxon>
        <taxon>Orthoptera</taxon>
        <taxon>Ensifera</taxon>
        <taxon>Gryllidea</taxon>
        <taxon>Grylloidea</taxon>
        <taxon>Gryllidae</taxon>
        <taxon>Gryllinae</taxon>
        <taxon>Gryllus</taxon>
    </lineage>
</organism>
<evidence type="ECO:0000256" key="3">
    <source>
        <dbReference type="ARBA" id="ARBA00022723"/>
    </source>
</evidence>
<evidence type="ECO:0000256" key="1">
    <source>
        <dbReference type="ARBA" id="ARBA00004123"/>
    </source>
</evidence>
<dbReference type="FunFam" id="3.30.160.60:FF:001963">
    <property type="entry name" value="Replication initiator 1"/>
    <property type="match status" value="1"/>
</dbReference>
<dbReference type="GO" id="GO:0042802">
    <property type="term" value="F:identical protein binding"/>
    <property type="evidence" value="ECO:0007669"/>
    <property type="project" value="UniProtKB-ARBA"/>
</dbReference>
<dbReference type="FunFam" id="3.30.160.60:FF:000508">
    <property type="entry name" value="Myeloid zinc finger 1"/>
    <property type="match status" value="1"/>
</dbReference>
<keyword evidence="9" id="KW-0804">Transcription</keyword>
<keyword evidence="15" id="KW-1185">Reference proteome</keyword>
<evidence type="ECO:0000256" key="2">
    <source>
        <dbReference type="ARBA" id="ARBA00006991"/>
    </source>
</evidence>
<feature type="domain" description="C2H2-type" evidence="13">
    <location>
        <begin position="280"/>
        <end position="307"/>
    </location>
</feature>
<feature type="compositionally biased region" description="Polar residues" evidence="12">
    <location>
        <begin position="219"/>
        <end position="233"/>
    </location>
</feature>
<proteinExistence type="inferred from homology"/>
<feature type="domain" description="C2H2-type" evidence="13">
    <location>
        <begin position="448"/>
        <end position="475"/>
    </location>
</feature>
<dbReference type="GO" id="GO:0001228">
    <property type="term" value="F:DNA-binding transcription activator activity, RNA polymerase II-specific"/>
    <property type="evidence" value="ECO:0007669"/>
    <property type="project" value="TreeGrafter"/>
</dbReference>
<evidence type="ECO:0000256" key="7">
    <source>
        <dbReference type="ARBA" id="ARBA00023015"/>
    </source>
</evidence>
<dbReference type="InterPro" id="IPR013087">
    <property type="entry name" value="Znf_C2H2_type"/>
</dbReference>
<feature type="region of interest" description="Disordered" evidence="12">
    <location>
        <begin position="219"/>
        <end position="245"/>
    </location>
</feature>
<keyword evidence="10" id="KW-0539">Nucleus</keyword>
<reference evidence="14 15" key="1">
    <citation type="submission" date="2024-03" db="EMBL/GenBank/DDBJ databases">
        <title>The genome assembly and annotation of the cricket Gryllus longicercus Weissman &amp; Gray.</title>
        <authorList>
            <person name="Szrajer S."/>
            <person name="Gray D."/>
            <person name="Ylla G."/>
        </authorList>
    </citation>
    <scope>NUCLEOTIDE SEQUENCE [LARGE SCALE GENOMIC DNA]</scope>
    <source>
        <strain evidence="14">DAG 2021-001</strain>
        <tissue evidence="14">Whole body minus gut</tissue>
    </source>
</reference>
<feature type="domain" description="C2H2-type" evidence="13">
    <location>
        <begin position="308"/>
        <end position="335"/>
    </location>
</feature>
<feature type="domain" description="C2H2-type" evidence="13">
    <location>
        <begin position="336"/>
        <end position="363"/>
    </location>
</feature>
<feature type="domain" description="C2H2-type" evidence="13">
    <location>
        <begin position="420"/>
        <end position="447"/>
    </location>
</feature>
<dbReference type="GO" id="GO:0005634">
    <property type="term" value="C:nucleus"/>
    <property type="evidence" value="ECO:0007669"/>
    <property type="project" value="UniProtKB-SubCell"/>
</dbReference>
<dbReference type="Pfam" id="PF13912">
    <property type="entry name" value="zf-C2H2_6"/>
    <property type="match status" value="1"/>
</dbReference>
<keyword evidence="8" id="KW-0238">DNA-binding</keyword>
<gene>
    <name evidence="14" type="ORF">R5R35_008813</name>
</gene>
<dbReference type="EMBL" id="JAZDUA010000532">
    <property type="protein sequence ID" value="KAK7791482.1"/>
    <property type="molecule type" value="Genomic_DNA"/>
</dbReference>
<feature type="domain" description="C2H2-type" evidence="13">
    <location>
        <begin position="364"/>
        <end position="391"/>
    </location>
</feature>
<dbReference type="AlphaFoldDB" id="A0AAN9YVY1"/>
<evidence type="ECO:0000256" key="10">
    <source>
        <dbReference type="ARBA" id="ARBA00023242"/>
    </source>
</evidence>
<protein>
    <recommendedName>
        <fullName evidence="13">C2H2-type domain-containing protein</fullName>
    </recommendedName>
</protein>
<sequence>MSTSAVVHTFKEKIEDAAAMVRSMDAEEKLQAVEYWNVVSEQLQIIVNHSAEDLGAFTSPLDVDKLPDFIDASQLVALGLAPTFMTSFVSNSGLDISSDILRKHSSKDVEGTVVITTALSETVSLPSLNSESAIVIDSVSAMPQTEIEACQTLPADRMLNISECEASHITSIVDNELVDPGVHLDDTVNSEALDIPDPIVEANDSLISQAINENSVESLTPVNGTSESVNSISHHPPKTKGKIKNGEGSEEQFYECSYCMRAFFTHSQLTTHMWTHTKPYVCSVCHARFATKGNLIVHNRRHSGELPHVCLLCQATFSTRGNLLRHRKAHSGEKPWQCTVCSSRFTEKKSLKVHMRRHTGERPYHCTMCPKSFTQAGILQTHVAAHLDQRAFPCSLCGKSFRQKSQLRLHEQRHAGLWKYECTLCPSKFLTKGDMQRHKRIHTGERPFTCKLCQKTFTRQQSLNEHMNRHYGLKPYRCKYCEKGYVEMSACYKHIKAHERSGNTLPVQKQHSDSSAENAEDEDIAGIFVDSSSIHRSDQNSFFIEELI</sequence>
<dbReference type="Proteomes" id="UP001378592">
    <property type="component" value="Unassembled WGS sequence"/>
</dbReference>
<evidence type="ECO:0000259" key="13">
    <source>
        <dbReference type="PROSITE" id="PS50157"/>
    </source>
</evidence>
<keyword evidence="6" id="KW-0862">Zinc</keyword>
<dbReference type="SMART" id="SM00355">
    <property type="entry name" value="ZnF_C2H2"/>
    <property type="match status" value="9"/>
</dbReference>
<feature type="domain" description="C2H2-type" evidence="13">
    <location>
        <begin position="254"/>
        <end position="281"/>
    </location>
</feature>
<evidence type="ECO:0000256" key="9">
    <source>
        <dbReference type="ARBA" id="ARBA00023163"/>
    </source>
</evidence>
<feature type="domain" description="C2H2-type" evidence="13">
    <location>
        <begin position="392"/>
        <end position="419"/>
    </location>
</feature>
<comment type="caution">
    <text evidence="14">The sequence shown here is derived from an EMBL/GenBank/DDBJ whole genome shotgun (WGS) entry which is preliminary data.</text>
</comment>
<dbReference type="FunFam" id="3.30.160.60:FF:000110">
    <property type="entry name" value="Zinc finger protein-like"/>
    <property type="match status" value="1"/>
</dbReference>
<keyword evidence="7" id="KW-0805">Transcription regulation</keyword>
<evidence type="ECO:0000313" key="15">
    <source>
        <dbReference type="Proteomes" id="UP001378592"/>
    </source>
</evidence>
<feature type="domain" description="C2H2-type" evidence="13">
    <location>
        <begin position="476"/>
        <end position="503"/>
    </location>
</feature>
<dbReference type="Gene3D" id="3.30.160.60">
    <property type="entry name" value="Classic Zinc Finger"/>
    <property type="match status" value="8"/>
</dbReference>
<dbReference type="Pfam" id="PF13894">
    <property type="entry name" value="zf-C2H2_4"/>
    <property type="match status" value="1"/>
</dbReference>
<dbReference type="PROSITE" id="PS00028">
    <property type="entry name" value="ZINC_FINGER_C2H2_1"/>
    <property type="match status" value="8"/>
</dbReference>
<evidence type="ECO:0000256" key="6">
    <source>
        <dbReference type="ARBA" id="ARBA00022833"/>
    </source>
</evidence>